<reference evidence="10 11" key="1">
    <citation type="submission" date="2024-02" db="EMBL/GenBank/DDBJ databases">
        <title>De novo assembly and annotation of 12 fungi associated with fruit tree decline syndrome in Ontario, Canada.</title>
        <authorList>
            <person name="Sulman M."/>
            <person name="Ellouze W."/>
            <person name="Ilyukhin E."/>
        </authorList>
    </citation>
    <scope>NUCLEOTIDE SEQUENCE [LARGE SCALE GENOMIC DNA]</scope>
    <source>
        <strain evidence="10 11">M1-105</strain>
    </source>
</reference>
<dbReference type="Proteomes" id="UP001521116">
    <property type="component" value="Unassembled WGS sequence"/>
</dbReference>
<evidence type="ECO:0000256" key="1">
    <source>
        <dbReference type="ARBA" id="ARBA00004123"/>
    </source>
</evidence>
<feature type="compositionally biased region" description="Polar residues" evidence="8">
    <location>
        <begin position="1079"/>
        <end position="1101"/>
    </location>
</feature>
<comment type="subcellular location">
    <subcellularLocation>
        <location evidence="2">Cytoplasm</location>
        <location evidence="2">Cytoskeleton</location>
        <location evidence="2">Spindle</location>
    </subcellularLocation>
    <subcellularLocation>
        <location evidence="1">Nucleus</location>
    </subcellularLocation>
</comment>
<keyword evidence="5" id="KW-0159">Chromosome partition</keyword>
<feature type="compositionally biased region" description="Acidic residues" evidence="8">
    <location>
        <begin position="1165"/>
        <end position="1174"/>
    </location>
</feature>
<evidence type="ECO:0000256" key="5">
    <source>
        <dbReference type="ARBA" id="ARBA00022829"/>
    </source>
</evidence>
<feature type="compositionally biased region" description="Acidic residues" evidence="8">
    <location>
        <begin position="456"/>
        <end position="465"/>
    </location>
</feature>
<feature type="compositionally biased region" description="Basic residues" evidence="8">
    <location>
        <begin position="68"/>
        <end position="81"/>
    </location>
</feature>
<dbReference type="InterPro" id="IPR005635">
    <property type="entry name" value="Inner_centromere_prot_ARK-bd"/>
</dbReference>
<comment type="similarity">
    <text evidence="3">Belongs to the INCENP family.</text>
</comment>
<gene>
    <name evidence="10" type="ORF">SLS56_007277</name>
</gene>
<organism evidence="10 11">
    <name type="scientific">Neofusicoccum ribis</name>
    <dbReference type="NCBI Taxonomy" id="45134"/>
    <lineage>
        <taxon>Eukaryota</taxon>
        <taxon>Fungi</taxon>
        <taxon>Dikarya</taxon>
        <taxon>Ascomycota</taxon>
        <taxon>Pezizomycotina</taxon>
        <taxon>Dothideomycetes</taxon>
        <taxon>Dothideomycetes incertae sedis</taxon>
        <taxon>Botryosphaeriales</taxon>
        <taxon>Botryosphaeriaceae</taxon>
        <taxon>Neofusicoccum</taxon>
    </lineage>
</organism>
<feature type="compositionally biased region" description="Polar residues" evidence="8">
    <location>
        <begin position="560"/>
        <end position="571"/>
    </location>
</feature>
<feature type="compositionally biased region" description="Polar residues" evidence="8">
    <location>
        <begin position="403"/>
        <end position="429"/>
    </location>
</feature>
<dbReference type="PANTHER" id="PTHR13142:SF1">
    <property type="entry name" value="INNER CENTROMERE PROTEIN"/>
    <property type="match status" value="1"/>
</dbReference>
<feature type="domain" description="Inner centromere protein ARK-binding" evidence="9">
    <location>
        <begin position="1162"/>
        <end position="1218"/>
    </location>
</feature>
<feature type="compositionally biased region" description="Polar residues" evidence="8">
    <location>
        <begin position="820"/>
        <end position="842"/>
    </location>
</feature>
<feature type="region of interest" description="Disordered" evidence="8">
    <location>
        <begin position="1069"/>
        <end position="1183"/>
    </location>
</feature>
<keyword evidence="7" id="KW-0539">Nucleus</keyword>
<name>A0ABR3SPX1_9PEZI</name>
<evidence type="ECO:0000313" key="10">
    <source>
        <dbReference type="EMBL" id="KAL1625530.1"/>
    </source>
</evidence>
<feature type="region of interest" description="Disordered" evidence="8">
    <location>
        <begin position="1223"/>
        <end position="1269"/>
    </location>
</feature>
<evidence type="ECO:0000256" key="8">
    <source>
        <dbReference type="SAM" id="MobiDB-lite"/>
    </source>
</evidence>
<feature type="compositionally biased region" description="Low complexity" evidence="8">
    <location>
        <begin position="1122"/>
        <end position="1136"/>
    </location>
</feature>
<comment type="caution">
    <text evidence="10">The sequence shown here is derived from an EMBL/GenBank/DDBJ whole genome shotgun (WGS) entry which is preliminary data.</text>
</comment>
<accession>A0ABR3SPX1</accession>
<proteinExistence type="inferred from homology"/>
<feature type="compositionally biased region" description="Basic and acidic residues" evidence="8">
    <location>
        <begin position="750"/>
        <end position="764"/>
    </location>
</feature>
<dbReference type="PANTHER" id="PTHR13142">
    <property type="entry name" value="INNER CENTROMERE PROTEIN"/>
    <property type="match status" value="1"/>
</dbReference>
<keyword evidence="6" id="KW-0206">Cytoskeleton</keyword>
<dbReference type="EMBL" id="JAJVDC020000093">
    <property type="protein sequence ID" value="KAL1625530.1"/>
    <property type="molecule type" value="Genomic_DNA"/>
</dbReference>
<evidence type="ECO:0000313" key="11">
    <source>
        <dbReference type="Proteomes" id="UP001521116"/>
    </source>
</evidence>
<feature type="region of interest" description="Disordered" evidence="8">
    <location>
        <begin position="64"/>
        <end position="580"/>
    </location>
</feature>
<feature type="compositionally biased region" description="Acidic residues" evidence="8">
    <location>
        <begin position="219"/>
        <end position="234"/>
    </location>
</feature>
<evidence type="ECO:0000256" key="7">
    <source>
        <dbReference type="ARBA" id="ARBA00023242"/>
    </source>
</evidence>
<dbReference type="Pfam" id="PF03941">
    <property type="entry name" value="INCENP_ARK-bind"/>
    <property type="match status" value="1"/>
</dbReference>
<feature type="compositionally biased region" description="Polar residues" evidence="8">
    <location>
        <begin position="789"/>
        <end position="799"/>
    </location>
</feature>
<protein>
    <recommendedName>
        <fullName evidence="9">Inner centromere protein ARK-binding domain-containing protein</fullName>
    </recommendedName>
</protein>
<feature type="compositionally biased region" description="Pro residues" evidence="8">
    <location>
        <begin position="442"/>
        <end position="452"/>
    </location>
</feature>
<feature type="compositionally biased region" description="Acidic residues" evidence="8">
    <location>
        <begin position="284"/>
        <end position="293"/>
    </location>
</feature>
<feature type="compositionally biased region" description="Acidic residues" evidence="8">
    <location>
        <begin position="156"/>
        <end position="165"/>
    </location>
</feature>
<feature type="compositionally biased region" description="Basic and acidic residues" evidence="8">
    <location>
        <begin position="851"/>
        <end position="871"/>
    </location>
</feature>
<feature type="compositionally biased region" description="Polar residues" evidence="8">
    <location>
        <begin position="254"/>
        <end position="283"/>
    </location>
</feature>
<keyword evidence="11" id="KW-1185">Reference proteome</keyword>
<feature type="compositionally biased region" description="Basic and acidic residues" evidence="8">
    <location>
        <begin position="1229"/>
        <end position="1258"/>
    </location>
</feature>
<feature type="compositionally biased region" description="Basic and acidic residues" evidence="8">
    <location>
        <begin position="879"/>
        <end position="911"/>
    </location>
</feature>
<keyword evidence="4" id="KW-0963">Cytoplasm</keyword>
<evidence type="ECO:0000256" key="3">
    <source>
        <dbReference type="ARBA" id="ARBA00010042"/>
    </source>
</evidence>
<evidence type="ECO:0000256" key="2">
    <source>
        <dbReference type="ARBA" id="ARBA00004186"/>
    </source>
</evidence>
<feature type="region of interest" description="Disordered" evidence="8">
    <location>
        <begin position="598"/>
        <end position="1051"/>
    </location>
</feature>
<evidence type="ECO:0000256" key="4">
    <source>
        <dbReference type="ARBA" id="ARBA00022490"/>
    </source>
</evidence>
<feature type="compositionally biased region" description="Acidic residues" evidence="8">
    <location>
        <begin position="369"/>
        <end position="384"/>
    </location>
</feature>
<sequence>MAASRNKAAVGSAPWILGEREQATQFVEQEVDEFSYSVRNEMEWLNEHMAEIFTRPELNIADTFKTPGKLRGKTPRTARKRNPLETRAPLTDIFAPNPANAPSPTRETHFYKQIEQIQIAEDPDDSEMPAPQQPVPGADHTDGIPPGDSGYHGMTEDEMEVDADESVARISPLKESPTKPVYSSPPKPQEPLTKSPSASFVSAKEDLENHAQSHITIHEDEDEEDEEEAEEDNEDTVHEEMDLVPTQPDDSPVLQENAQPTSPQFSVGDQTASALNATVNVAQEDQEQMDEDGAATPSDGSSPAKPPLRKSSLTFSSLPAREPLAGKKSMGSRVSRTSHVDQYKARSSHFGRFTGGKSLGGSQAVQSTQDDEEMAGSEPEDDEDAKLHSKTSTQRLHERINMLAQSQELRTSKSISEPVSQELSYSHLPTENDDSTGEPVALPAPPKAPSPVPNTLDEDDDDDDWIAPITKKPPPALTRPAIRKSNSVDVMEDVSGRDSIGGLDAEIQDGPQSGKATPVRLGLGHTKSISVPNFESPAAKGVHSSHKKAISISDPEMLQDSESNTPVGSPTRNDDGPLSASKTKFFSVLKSAKSIFASSAGVSAQAKLEALSPSSARIRNKAPGMEQVSSPSRPALSTIFDRPVNPASPARRPATAIGTPNRPTEARKTRASLGRELKEQELEAQRDREDALEKAREEEDQKAAEKEKQKANSVKQAAGTRLGAVSRADTVSSRDDDDNSMDEVPQPARSKPERGPPKMREPKSRLVKPTASKETLSKGRTQIRIGLGSQRSHPTNADLSKSLHGTLPTTAKTPVASKTPAESVNSSFNKSTGPSAAPSTKPVTALQIAAKNKEKEEREAQRKAEKKRQIEQQRAVKAAKAEEERRKADEERRAEAQRKAAEHQRAQEAKRAASRQALAAEAKKQEQLRAQAANKQSNDLAHALAKEKAATIHGHPRGDMGGARPISRMGTVQDFSLNRAIPPINPAKPPKRGLEDEPAPRPQAPRNGPSYQRLDAKRRKTLSDDEEDEPADNRRSMMAPPIRQSNVRKLYPERERLMSVIDKAKEPSKFAHGYKTAPSGPSSHAQSMFKQTVKAQHQIQHSKLGGHPNDMATISKAKIPFADAPGSSSAAAGPSSHVFKTPSRTQTVPLASPHFPTPELPEIATDSEDEDSDSEANNFQAPSWVNSPALRDLLTQQQLVDPLEVFGPIPPLQMEEIFKNKDRHKRFRERTSSAHWTTDRLTEEERKKDREGRERMMKDGGWTYGNTHS</sequence>
<evidence type="ECO:0000256" key="6">
    <source>
        <dbReference type="ARBA" id="ARBA00023212"/>
    </source>
</evidence>
<evidence type="ECO:0000259" key="9">
    <source>
        <dbReference type="Pfam" id="PF03941"/>
    </source>
</evidence>
<feature type="compositionally biased region" description="Basic and acidic residues" evidence="8">
    <location>
        <begin position="664"/>
        <end position="710"/>
    </location>
</feature>